<evidence type="ECO:0000256" key="1">
    <source>
        <dbReference type="SAM" id="Phobius"/>
    </source>
</evidence>
<evidence type="ECO:0000313" key="2">
    <source>
        <dbReference type="EMBL" id="PRY95011.1"/>
    </source>
</evidence>
<organism evidence="2 3">
    <name type="scientific">Hasllibacter halocynthiae</name>
    <dbReference type="NCBI Taxonomy" id="595589"/>
    <lineage>
        <taxon>Bacteria</taxon>
        <taxon>Pseudomonadati</taxon>
        <taxon>Pseudomonadota</taxon>
        <taxon>Alphaproteobacteria</taxon>
        <taxon>Rhodobacterales</taxon>
        <taxon>Roseobacteraceae</taxon>
        <taxon>Hasllibacter</taxon>
    </lineage>
</organism>
<keyword evidence="1" id="KW-1133">Transmembrane helix</keyword>
<feature type="transmembrane region" description="Helical" evidence="1">
    <location>
        <begin position="7"/>
        <end position="26"/>
    </location>
</feature>
<evidence type="ECO:0000313" key="3">
    <source>
        <dbReference type="Proteomes" id="UP000238801"/>
    </source>
</evidence>
<feature type="transmembrane region" description="Helical" evidence="1">
    <location>
        <begin position="32"/>
        <end position="53"/>
    </location>
</feature>
<keyword evidence="1" id="KW-0812">Transmembrane</keyword>
<gene>
    <name evidence="2" type="ORF">BCF33_0623</name>
</gene>
<dbReference type="AlphaFoldDB" id="A0A2T0X7T3"/>
<accession>A0A2T0X7T3</accession>
<dbReference type="EMBL" id="PVTT01000001">
    <property type="protein sequence ID" value="PRY95011.1"/>
    <property type="molecule type" value="Genomic_DNA"/>
</dbReference>
<reference evidence="2 3" key="1">
    <citation type="submission" date="2018-03" db="EMBL/GenBank/DDBJ databases">
        <title>Genomic Encyclopedia of Archaeal and Bacterial Type Strains, Phase II (KMG-II): from individual species to whole genera.</title>
        <authorList>
            <person name="Goeker M."/>
        </authorList>
    </citation>
    <scope>NUCLEOTIDE SEQUENCE [LARGE SCALE GENOMIC DNA]</scope>
    <source>
        <strain evidence="2 3">DSM 29318</strain>
    </source>
</reference>
<name>A0A2T0X7T3_9RHOB</name>
<comment type="caution">
    <text evidence="2">The sequence shown here is derived from an EMBL/GenBank/DDBJ whole genome shotgun (WGS) entry which is preliminary data.</text>
</comment>
<dbReference type="Proteomes" id="UP000238801">
    <property type="component" value="Unassembled WGS sequence"/>
</dbReference>
<protein>
    <submittedName>
        <fullName evidence="2">Uncharacterized protein</fullName>
    </submittedName>
</protein>
<sequence length="73" mass="8232">MQNRTLWAVIALIGLVTVSLTLFGWVDAGPSWIQGLGYLIFLLGVCGFIWSWIVEARRARRPGDDRYNPPRNG</sequence>
<keyword evidence="1" id="KW-0472">Membrane</keyword>
<keyword evidence="3" id="KW-1185">Reference proteome</keyword>
<dbReference type="RefSeq" id="WP_106159448.1">
    <property type="nucleotide sequence ID" value="NZ_PVTT01000001.1"/>
</dbReference>
<proteinExistence type="predicted"/>